<sequence length="382" mass="42060">MGPGAQRNAARAADAYRALQCHLAVGDGSGLYRERYPVAPGDNAYSYEWPFSQVHGATLDLAGLPGSQGTAYLDDLAARAVGQERYWMASGGATGRPGYASYPLRPYGPGGDLFYDDNEWVGLLDVQRYLICGDRQALARAEEIFELVASGWDSDRHHAFPGGVFWTQAGWSRDRNTVSNMPGAFLGLRLYLITGREPYLTGARAMYEWTNGCLLSPQGLYWDHISLDGAVETTFWSYNQGVPVGVNVLLLEATGDKVYLDRAARLAEASLAHYTTGTGLLSQPPYFNSIYFKNLLLLDAATGGHTFRDSMSRYADAVWDRCYDTSTGLFRFTDGTDGSGGNDARTRSQPAHSMRTQTLEQAAMVQIYAVLAWDPADYRFLY</sequence>
<proteinExistence type="predicted"/>
<dbReference type="RefSeq" id="WP_255922449.1">
    <property type="nucleotide sequence ID" value="NZ_JANFNG010000022.1"/>
</dbReference>
<reference evidence="2" key="1">
    <citation type="submission" date="2022-06" db="EMBL/GenBank/DDBJ databases">
        <title>Draft genome sequence of Streptomyces sp. RB6PN25 isolated from peat swamp forest in Thailand.</title>
        <authorList>
            <person name="Duangmal K."/>
            <person name="Klaysubun C."/>
        </authorList>
    </citation>
    <scope>NUCLEOTIDE SEQUENCE</scope>
    <source>
        <strain evidence="2">RB6PN25</strain>
    </source>
</reference>
<keyword evidence="3" id="KW-1185">Reference proteome</keyword>
<name>A0ABT1Q0M4_9ACTN</name>
<dbReference type="GO" id="GO:0016787">
    <property type="term" value="F:hydrolase activity"/>
    <property type="evidence" value="ECO:0007669"/>
    <property type="project" value="UniProtKB-KW"/>
</dbReference>
<keyword evidence="2" id="KW-0378">Hydrolase</keyword>
<dbReference type="InterPro" id="IPR014512">
    <property type="entry name" value="O_gly_hydro"/>
</dbReference>
<dbReference type="InterPro" id="IPR005198">
    <property type="entry name" value="Glyco_hydro_76"/>
</dbReference>
<dbReference type="PANTHER" id="PTHR47791:SF4">
    <property type="entry name" value="(PUTATIVE SECRETED PROTEIN)-RELATED"/>
    <property type="match status" value="1"/>
</dbReference>
<dbReference type="InterPro" id="IPR053169">
    <property type="entry name" value="MUG_Protein"/>
</dbReference>
<protein>
    <submittedName>
        <fullName evidence="2">Glycoside hydrolase family 76 protein</fullName>
    </submittedName>
</protein>
<dbReference type="InterPro" id="IPR008928">
    <property type="entry name" value="6-hairpin_glycosidase_sf"/>
</dbReference>
<dbReference type="Proteomes" id="UP001057702">
    <property type="component" value="Unassembled WGS sequence"/>
</dbReference>
<organism evidence="2 3">
    <name type="scientific">Streptomyces humicola</name>
    <dbReference type="NCBI Taxonomy" id="2953240"/>
    <lineage>
        <taxon>Bacteria</taxon>
        <taxon>Bacillati</taxon>
        <taxon>Actinomycetota</taxon>
        <taxon>Actinomycetes</taxon>
        <taxon>Kitasatosporales</taxon>
        <taxon>Streptomycetaceae</taxon>
        <taxon>Streptomyces</taxon>
    </lineage>
</organism>
<evidence type="ECO:0000256" key="1">
    <source>
        <dbReference type="SAM" id="MobiDB-lite"/>
    </source>
</evidence>
<dbReference type="SUPFAM" id="SSF48208">
    <property type="entry name" value="Six-hairpin glycosidases"/>
    <property type="match status" value="1"/>
</dbReference>
<dbReference type="Pfam" id="PF03663">
    <property type="entry name" value="Glyco_hydro_76"/>
    <property type="match status" value="1"/>
</dbReference>
<accession>A0ABT1Q0M4</accession>
<evidence type="ECO:0000313" key="2">
    <source>
        <dbReference type="EMBL" id="MCQ4083489.1"/>
    </source>
</evidence>
<comment type="caution">
    <text evidence="2">The sequence shown here is derived from an EMBL/GenBank/DDBJ whole genome shotgun (WGS) entry which is preliminary data.</text>
</comment>
<dbReference type="PIRSF" id="PIRSF021505">
    <property type="entry name" value="O_gly_hdrol"/>
    <property type="match status" value="1"/>
</dbReference>
<evidence type="ECO:0000313" key="3">
    <source>
        <dbReference type="Proteomes" id="UP001057702"/>
    </source>
</evidence>
<dbReference type="EMBL" id="JANFNG010000022">
    <property type="protein sequence ID" value="MCQ4083489.1"/>
    <property type="molecule type" value="Genomic_DNA"/>
</dbReference>
<dbReference type="PANTHER" id="PTHR47791">
    <property type="entry name" value="MEIOTICALLY UP-REGULATED GENE 191 PROTEIN"/>
    <property type="match status" value="1"/>
</dbReference>
<dbReference type="Gene3D" id="1.50.10.20">
    <property type="match status" value="1"/>
</dbReference>
<gene>
    <name evidence="2" type="ORF">NGB36_23555</name>
</gene>
<feature type="region of interest" description="Disordered" evidence="1">
    <location>
        <begin position="334"/>
        <end position="353"/>
    </location>
</feature>